<dbReference type="Proteomes" id="UP001220022">
    <property type="component" value="Unassembled WGS sequence"/>
</dbReference>
<dbReference type="EMBL" id="JARHTQ010000049">
    <property type="protein sequence ID" value="MDF2261189.1"/>
    <property type="molecule type" value="Genomic_DNA"/>
</dbReference>
<feature type="domain" description="Deoxyribonuclease NucA/NucB" evidence="2">
    <location>
        <begin position="398"/>
        <end position="454"/>
    </location>
</feature>
<proteinExistence type="predicted"/>
<organism evidence="3 4">
    <name type="scientific">Streptantibioticus ferralitis</name>
    <dbReference type="NCBI Taxonomy" id="236510"/>
    <lineage>
        <taxon>Bacteria</taxon>
        <taxon>Bacillati</taxon>
        <taxon>Actinomycetota</taxon>
        <taxon>Actinomycetes</taxon>
        <taxon>Kitasatosporales</taxon>
        <taxon>Streptomycetaceae</taxon>
        <taxon>Streptantibioticus</taxon>
    </lineage>
</organism>
<evidence type="ECO:0000256" key="1">
    <source>
        <dbReference type="SAM" id="MobiDB-lite"/>
    </source>
</evidence>
<name>A0ABT5ZBM5_9ACTN</name>
<dbReference type="InterPro" id="IPR029476">
    <property type="entry name" value="DNase_NucA_NucB"/>
</dbReference>
<dbReference type="Pfam" id="PF14040">
    <property type="entry name" value="DNase_NucA_NucB"/>
    <property type="match status" value="1"/>
</dbReference>
<evidence type="ECO:0000259" key="2">
    <source>
        <dbReference type="Pfam" id="PF14040"/>
    </source>
</evidence>
<keyword evidence="4" id="KW-1185">Reference proteome</keyword>
<gene>
    <name evidence="3" type="ORF">P2L57_37370</name>
</gene>
<feature type="region of interest" description="Disordered" evidence="1">
    <location>
        <begin position="85"/>
        <end position="135"/>
    </location>
</feature>
<evidence type="ECO:0000313" key="3">
    <source>
        <dbReference type="EMBL" id="MDF2261189.1"/>
    </source>
</evidence>
<dbReference type="RefSeq" id="WP_275822537.1">
    <property type="nucleotide sequence ID" value="NZ_BAAANM010000031.1"/>
</dbReference>
<evidence type="ECO:0000313" key="4">
    <source>
        <dbReference type="Proteomes" id="UP001220022"/>
    </source>
</evidence>
<accession>A0ABT5ZBM5</accession>
<comment type="caution">
    <text evidence="3">The sequence shown here is derived from an EMBL/GenBank/DDBJ whole genome shotgun (WGS) entry which is preliminary data.</text>
</comment>
<reference evidence="3 4" key="1">
    <citation type="submission" date="2023-03" db="EMBL/GenBank/DDBJ databases">
        <title>Draft genome sequence of type strain Streptomyces ferralitis JCM 14344.</title>
        <authorList>
            <person name="Klaysubun C."/>
            <person name="Duangmal K."/>
        </authorList>
    </citation>
    <scope>NUCLEOTIDE SEQUENCE [LARGE SCALE GENOMIC DNA]</scope>
    <source>
        <strain evidence="3 4">JCM 14344</strain>
    </source>
</reference>
<sequence length="468" mass="50372">MTHAQQRLTGCRGGLKRWTRRLVGATGVLTLTIPLALGGATSAGAATGRHHTKVVFTVTAPSGKQSRTGNQTLGQILDSTAKSPEFNAHGHAAKDRAARDTLAAHQAARKAHAGSVALTKQAAQTARPDAAGDQDNMTVSECRQHDQASSGNGWGKSRFVSCQAHGLHFLQEDCFLWWCTVKGAADADVTDIQYTQNSGRSIDVLQVFDNWWTWGDTADMVLTANITCTAKNNSGACQSESFDGPYTEPVAAWAAEGTAYRFYDYTSPESSGWGPDKLSYAALNWHFNVPDAEQANADGPDSLFRCDSASYIIGTAAGTGCVFPWVTETMMFSVAQSGGAADHILNALYHPDQTMPPKAGKVIPGRPGTSPLHRTQDPALVQAHRDVAIPTCQFYWPNYTQDGLECDEYPFASTLEGATLDDNFSVEPISKSDNASGGGVMNGFYTYRRIIADDTDKVNDPFWVDVTN</sequence>
<protein>
    <submittedName>
        <fullName evidence="3">NucA/NucB deoxyribonuclease domain-containing protein</fullName>
    </submittedName>
</protein>